<protein>
    <submittedName>
        <fullName evidence="1">Uncharacterized protein</fullName>
    </submittedName>
</protein>
<organism evidence="1 2">
    <name type="scientific">Oryzias melastigma</name>
    <name type="common">Marine medaka</name>
    <dbReference type="NCBI Taxonomy" id="30732"/>
    <lineage>
        <taxon>Eukaryota</taxon>
        <taxon>Metazoa</taxon>
        <taxon>Chordata</taxon>
        <taxon>Craniata</taxon>
        <taxon>Vertebrata</taxon>
        <taxon>Euteleostomi</taxon>
        <taxon>Actinopterygii</taxon>
        <taxon>Neopterygii</taxon>
        <taxon>Teleostei</taxon>
        <taxon>Neoteleostei</taxon>
        <taxon>Acanthomorphata</taxon>
        <taxon>Ovalentaria</taxon>
        <taxon>Atherinomorphae</taxon>
        <taxon>Beloniformes</taxon>
        <taxon>Adrianichthyidae</taxon>
        <taxon>Oryziinae</taxon>
        <taxon>Oryzias</taxon>
    </lineage>
</organism>
<name>A0A834F3F9_ORYME</name>
<dbReference type="AlphaFoldDB" id="A0A834F3F9"/>
<comment type="caution">
    <text evidence="1">The sequence shown here is derived from an EMBL/GenBank/DDBJ whole genome shotgun (WGS) entry which is preliminary data.</text>
</comment>
<reference evidence="1" key="1">
    <citation type="journal article" name="BMC Genomics">
        <title>Long-read sequencing and de novo genome assembly of marine medaka (Oryzias melastigma).</title>
        <authorList>
            <person name="Liang P."/>
            <person name="Saqib H.S.A."/>
            <person name="Ni X."/>
            <person name="Shen Y."/>
        </authorList>
    </citation>
    <scope>NUCLEOTIDE SEQUENCE</scope>
    <source>
        <strain evidence="1">Bigg-433</strain>
    </source>
</reference>
<accession>A0A834F3F9</accession>
<dbReference type="EMBL" id="WKFB01000547">
    <property type="protein sequence ID" value="KAF6719931.1"/>
    <property type="molecule type" value="Genomic_DNA"/>
</dbReference>
<proteinExistence type="predicted"/>
<evidence type="ECO:0000313" key="1">
    <source>
        <dbReference type="EMBL" id="KAF6719931.1"/>
    </source>
</evidence>
<dbReference type="Proteomes" id="UP000646548">
    <property type="component" value="Unassembled WGS sequence"/>
</dbReference>
<gene>
    <name evidence="1" type="ORF">FQA47_021825</name>
</gene>
<evidence type="ECO:0000313" key="2">
    <source>
        <dbReference type="Proteomes" id="UP000646548"/>
    </source>
</evidence>
<sequence>MSRAEIRIRLVDLKKLKDLGSRSRLTDPGLYCFDFKQALAEDLLPEDERLGTSNGLQVVSEGPLTGVM</sequence>